<accession>A0A4Q1D3H9</accession>
<dbReference type="Pfam" id="PF01979">
    <property type="entry name" value="Amidohydro_1"/>
    <property type="match status" value="1"/>
</dbReference>
<sequence>MANTTNISGQLVDVWQQQIYPATISFENGKISSITRISTEQLQQQYPGAEIPYIMPGFTDSHVHIESSLLVPSEFARLAVVHGTVATVSDPHEIANVCGLPGVHYMIENGKQVPFKFNFGAPSCVPATSFETAGAALNSDDVAALLALNDIRYLSEMMNFPGVLNGDPEVMKKIAAAQAAGKPVDGHAPGLRGEEAAHYIATGISTDHECFTAEEALDKLQHGMMILIREGSAARNFEALIPLLHDYPGDIMFCSDDKHPDSLVAGHINQLCARAVAYDINLFHVLQAACVNPVVHYNLPVGLLREGDPADFILVKDLTHFQVFATYINGLQVSDGPASLIPSLPGLSAINQFHCAPIQPEDLQVSYQQQVTIPVIEALDGQLITNRLELPPLVEHHQIIPNLVNDVLKVVVVNRYHQAPPAIAWIKNFGIQNGAIASSVAHDSHNIIAVGSSDESITEAINLVIAEKGGLSCVIPANDSPTAAGSWQRSVLPLPVAGLMSLNDGYEVAATYTALDRMAKSTGSTLASPFMTLSFMALLVIPHLKLSDKGLFNGNKFQFE</sequence>
<evidence type="ECO:0000256" key="6">
    <source>
        <dbReference type="HAMAP-Rule" id="MF_01518"/>
    </source>
</evidence>
<dbReference type="Proteomes" id="UP000290545">
    <property type="component" value="Unassembled WGS sequence"/>
</dbReference>
<dbReference type="NCBIfam" id="TIGR01178">
    <property type="entry name" value="ade"/>
    <property type="match status" value="1"/>
</dbReference>
<dbReference type="Gene3D" id="3.20.20.140">
    <property type="entry name" value="Metal-dependent hydrolases"/>
    <property type="match status" value="1"/>
</dbReference>
<dbReference type="InterPro" id="IPR011059">
    <property type="entry name" value="Metal-dep_hydrolase_composite"/>
</dbReference>
<feature type="domain" description="Adenine deaminase C-terminal" evidence="8">
    <location>
        <begin position="382"/>
        <end position="558"/>
    </location>
</feature>
<dbReference type="EC" id="3.5.4.2" evidence="2 6"/>
<dbReference type="Gene3D" id="2.30.40.10">
    <property type="entry name" value="Urease, subunit C, domain 1"/>
    <property type="match status" value="1"/>
</dbReference>
<comment type="cofactor">
    <cofactor evidence="6">
        <name>Mn(2+)</name>
        <dbReference type="ChEBI" id="CHEBI:29035"/>
    </cofactor>
</comment>
<evidence type="ECO:0000256" key="2">
    <source>
        <dbReference type="ARBA" id="ARBA00012782"/>
    </source>
</evidence>
<dbReference type="HAMAP" id="MF_01518">
    <property type="entry name" value="Adenine_deamin"/>
    <property type="match status" value="1"/>
</dbReference>
<gene>
    <name evidence="6 9" type="primary">ade</name>
    <name evidence="9" type="ORF">ESB13_18185</name>
</gene>
<reference evidence="9 10" key="1">
    <citation type="submission" date="2019-01" db="EMBL/GenBank/DDBJ databases">
        <title>Filimonas sp. strain TTM-71.</title>
        <authorList>
            <person name="Chen W.-M."/>
        </authorList>
    </citation>
    <scope>NUCLEOTIDE SEQUENCE [LARGE SCALE GENOMIC DNA]</scope>
    <source>
        <strain evidence="9 10">TTM-71</strain>
    </source>
</reference>
<proteinExistence type="inferred from homology"/>
<dbReference type="GO" id="GO:0000034">
    <property type="term" value="F:adenine deaminase activity"/>
    <property type="evidence" value="ECO:0007669"/>
    <property type="project" value="UniProtKB-UniRule"/>
</dbReference>
<dbReference type="InterPro" id="IPR006679">
    <property type="entry name" value="Adenine_deam"/>
</dbReference>
<evidence type="ECO:0000259" key="8">
    <source>
        <dbReference type="Pfam" id="PF13382"/>
    </source>
</evidence>
<evidence type="ECO:0000256" key="1">
    <source>
        <dbReference type="ARBA" id="ARBA00006773"/>
    </source>
</evidence>
<feature type="domain" description="Amidohydrolase-related" evidence="7">
    <location>
        <begin position="53"/>
        <end position="330"/>
    </location>
</feature>
<dbReference type="GO" id="GO:0006146">
    <property type="term" value="P:adenine catabolic process"/>
    <property type="evidence" value="ECO:0007669"/>
    <property type="project" value="InterPro"/>
</dbReference>
<keyword evidence="4 6" id="KW-0464">Manganese</keyword>
<dbReference type="PANTHER" id="PTHR11113">
    <property type="entry name" value="N-ACETYLGLUCOSAMINE-6-PHOSPHATE DEACETYLASE"/>
    <property type="match status" value="1"/>
</dbReference>
<comment type="catalytic activity">
    <reaction evidence="5 6">
        <text>adenine + H2O + H(+) = hypoxanthine + NH4(+)</text>
        <dbReference type="Rhea" id="RHEA:23688"/>
        <dbReference type="ChEBI" id="CHEBI:15377"/>
        <dbReference type="ChEBI" id="CHEBI:15378"/>
        <dbReference type="ChEBI" id="CHEBI:16708"/>
        <dbReference type="ChEBI" id="CHEBI:17368"/>
        <dbReference type="ChEBI" id="CHEBI:28938"/>
        <dbReference type="EC" id="3.5.4.2"/>
    </reaction>
</comment>
<comment type="similarity">
    <text evidence="1 6">Belongs to the metallo-dependent hydrolases superfamily. Adenine deaminase family.</text>
</comment>
<protein>
    <recommendedName>
        <fullName evidence="2 6">Adenine deaminase</fullName>
        <shortName evidence="6">Adenase</shortName>
        <shortName evidence="6">Adenine aminase</shortName>
        <ecNumber evidence="2 6">3.5.4.2</ecNumber>
    </recommendedName>
</protein>
<dbReference type="AlphaFoldDB" id="A0A4Q1D3H9"/>
<dbReference type="InterPro" id="IPR026912">
    <property type="entry name" value="Adenine_deam_C"/>
</dbReference>
<name>A0A4Q1D3H9_9BACT</name>
<evidence type="ECO:0000313" key="9">
    <source>
        <dbReference type="EMBL" id="RXK81723.1"/>
    </source>
</evidence>
<dbReference type="InterPro" id="IPR006680">
    <property type="entry name" value="Amidohydro-rel"/>
</dbReference>
<evidence type="ECO:0000259" key="7">
    <source>
        <dbReference type="Pfam" id="PF01979"/>
    </source>
</evidence>
<dbReference type="Pfam" id="PF13382">
    <property type="entry name" value="Adenine_deam_C"/>
    <property type="match status" value="1"/>
</dbReference>
<dbReference type="OrthoDB" id="9775607at2"/>
<comment type="caution">
    <text evidence="9">The sequence shown here is derived from an EMBL/GenBank/DDBJ whole genome shotgun (WGS) entry which is preliminary data.</text>
</comment>
<evidence type="ECO:0000256" key="4">
    <source>
        <dbReference type="ARBA" id="ARBA00023211"/>
    </source>
</evidence>
<dbReference type="CDD" id="cd01295">
    <property type="entry name" value="AdeC"/>
    <property type="match status" value="1"/>
</dbReference>
<keyword evidence="10" id="KW-1185">Reference proteome</keyword>
<keyword evidence="3 6" id="KW-0378">Hydrolase</keyword>
<dbReference type="EMBL" id="SDHZ01000003">
    <property type="protein sequence ID" value="RXK81723.1"/>
    <property type="molecule type" value="Genomic_DNA"/>
</dbReference>
<dbReference type="SUPFAM" id="SSF51556">
    <property type="entry name" value="Metallo-dependent hydrolases"/>
    <property type="match status" value="1"/>
</dbReference>
<evidence type="ECO:0000256" key="5">
    <source>
        <dbReference type="ARBA" id="ARBA00047720"/>
    </source>
</evidence>
<evidence type="ECO:0000313" key="10">
    <source>
        <dbReference type="Proteomes" id="UP000290545"/>
    </source>
</evidence>
<evidence type="ECO:0000256" key="3">
    <source>
        <dbReference type="ARBA" id="ARBA00022801"/>
    </source>
</evidence>
<dbReference type="InterPro" id="IPR032466">
    <property type="entry name" value="Metal_Hydrolase"/>
</dbReference>
<organism evidence="9 10">
    <name type="scientific">Filimonas effusa</name>
    <dbReference type="NCBI Taxonomy" id="2508721"/>
    <lineage>
        <taxon>Bacteria</taxon>
        <taxon>Pseudomonadati</taxon>
        <taxon>Bacteroidota</taxon>
        <taxon>Chitinophagia</taxon>
        <taxon>Chitinophagales</taxon>
        <taxon>Chitinophagaceae</taxon>
        <taxon>Filimonas</taxon>
    </lineage>
</organism>
<dbReference type="RefSeq" id="WP_129005120.1">
    <property type="nucleotide sequence ID" value="NZ_SDHZ01000003.1"/>
</dbReference>
<dbReference type="PANTHER" id="PTHR11113:SF2">
    <property type="entry name" value="ADENINE DEAMINASE"/>
    <property type="match status" value="1"/>
</dbReference>